<reference evidence="2 3" key="1">
    <citation type="submission" date="2014-01" db="EMBL/GenBank/DDBJ databases">
        <title>Comparative genomics of Fusobacterium necrophorum wild isolates.</title>
        <authorList>
            <person name="Kittichotirat W."/>
            <person name="Bumgarner R.E."/>
            <person name="Lawrence P."/>
        </authorList>
    </citation>
    <scope>NUCLEOTIDE SEQUENCE [LARGE SCALE GENOMIC DNA]</scope>
    <source>
        <strain evidence="2 3">DJ-2</strain>
    </source>
</reference>
<dbReference type="InterPro" id="IPR020941">
    <property type="entry name" value="SUFU-like_domain"/>
</dbReference>
<evidence type="ECO:0000313" key="2">
    <source>
        <dbReference type="EMBL" id="KDE70275.1"/>
    </source>
</evidence>
<dbReference type="Proteomes" id="UP000027058">
    <property type="component" value="Unassembled WGS sequence"/>
</dbReference>
<sequence length="195" mass="22381">MKEVTEIDKKYFRYVSQAIGVNSEVFAYYDENETHSIDILSCNDPTDSGVKFYSTIGLSGYPNPINRTDGSASDIPVELLMAGYKEYEQGPNILSTAAFFIIKNKWNCQPGTVFETIVSDYYRSDMKHIMFTPPFLWEDKLSCVKIDNRNIYPLLLIPISDKELDYKNKYGTDALETLFENEAIDIFDIKRKSVV</sequence>
<proteinExistence type="predicted"/>
<evidence type="ECO:0000313" key="3">
    <source>
        <dbReference type="Proteomes" id="UP000027058"/>
    </source>
</evidence>
<dbReference type="EMBL" id="JAAH01000144">
    <property type="protein sequence ID" value="KDE70275.1"/>
    <property type="molecule type" value="Genomic_DNA"/>
</dbReference>
<dbReference type="RefSeq" id="WP_051623409.1">
    <property type="nucleotide sequence ID" value="NZ_JAAH01000144.1"/>
</dbReference>
<gene>
    <name evidence="2" type="ORF">FUSO8_09505</name>
</gene>
<feature type="domain" description="Suppressor of fused-like" evidence="1">
    <location>
        <begin position="34"/>
        <end position="192"/>
    </location>
</feature>
<comment type="caution">
    <text evidence="2">The sequence shown here is derived from an EMBL/GenBank/DDBJ whole genome shotgun (WGS) entry which is preliminary data.</text>
</comment>
<dbReference type="AlphaFoldDB" id="A0AB73C1D1"/>
<protein>
    <recommendedName>
        <fullName evidence="1">Suppressor of fused-like domain-containing protein</fullName>
    </recommendedName>
</protein>
<dbReference type="Pfam" id="PF05076">
    <property type="entry name" value="SUFU"/>
    <property type="match status" value="1"/>
</dbReference>
<evidence type="ECO:0000259" key="1">
    <source>
        <dbReference type="Pfam" id="PF05076"/>
    </source>
</evidence>
<accession>A0AB73C1D1</accession>
<organism evidence="2 3">
    <name type="scientific">Fusobacterium necrophorum DJ-2</name>
    <dbReference type="NCBI Taxonomy" id="1441737"/>
    <lineage>
        <taxon>Bacteria</taxon>
        <taxon>Fusobacteriati</taxon>
        <taxon>Fusobacteriota</taxon>
        <taxon>Fusobacteriia</taxon>
        <taxon>Fusobacteriales</taxon>
        <taxon>Fusobacteriaceae</taxon>
        <taxon>Fusobacterium</taxon>
    </lineage>
</organism>
<name>A0AB73C1D1_9FUSO</name>